<dbReference type="RefSeq" id="XP_034256260.1">
    <property type="nucleotide sequence ID" value="XM_034400369.1"/>
</dbReference>
<dbReference type="Pfam" id="PF05739">
    <property type="entry name" value="SNARE"/>
    <property type="match status" value="1"/>
</dbReference>
<dbReference type="PROSITE" id="PS00914">
    <property type="entry name" value="SYNTAXIN"/>
    <property type="match status" value="1"/>
</dbReference>
<dbReference type="InterPro" id="IPR045242">
    <property type="entry name" value="Syntaxin"/>
</dbReference>
<sequence length="329" mass="37642">MATRSLTEVFVLMRNNAMQSRHIYTEQAVSDRMALVPRSVDVDIELADSRLPPTWSDGLEEAQYALSRIRGKLKQLSALHSRHLQRPTLDDTRNEEIQIEALSQEIMRMFNSCHKLITQIRQDGLNGSNKERQLAKSVVAALVNSLQELSNNFKTSQGDYLRKLNSREERSRQYFDNPWDVPSSASNQSNAAFLGLDEDRWEVDSSLDNIDQQFSNAASGKMTQTQLVLMEEENTKMIAEREREVSHIVQSISELNTIFKDLAHMVADQGTILDRIDYNVEQTQIQVGQGYQQLQKADAYQRKNRKMVCILCLAAAIILMLFLLIIFKT</sequence>
<proteinExistence type="inferred from homology"/>
<evidence type="ECO:0000256" key="6">
    <source>
        <dbReference type="ARBA" id="ARBA00022989"/>
    </source>
</evidence>
<keyword evidence="6 10" id="KW-1133">Transmembrane helix</keyword>
<dbReference type="PANTHER" id="PTHR19957:SF83">
    <property type="entry name" value="SYNTAXIN-16"/>
    <property type="match status" value="1"/>
</dbReference>
<name>A0A6P9AFL5_THRPL</name>
<accession>A0A6P9AFL5</accession>
<evidence type="ECO:0000313" key="13">
    <source>
        <dbReference type="RefSeq" id="XP_034256260.1"/>
    </source>
</evidence>
<reference evidence="13 14" key="1">
    <citation type="submission" date="2025-04" db="UniProtKB">
        <authorList>
            <consortium name="RefSeq"/>
        </authorList>
    </citation>
    <scope>IDENTIFICATION</scope>
    <source>
        <tissue evidence="13 14">Total insect</tissue>
    </source>
</reference>
<evidence type="ECO:0000256" key="9">
    <source>
        <dbReference type="ARBA" id="ARBA00023136"/>
    </source>
</evidence>
<dbReference type="InterPro" id="IPR006012">
    <property type="entry name" value="Syntaxin/epimorphin_CS"/>
</dbReference>
<keyword evidence="3" id="KW-0813">Transport</keyword>
<dbReference type="CTD" id="33034"/>
<dbReference type="SUPFAM" id="SSF47661">
    <property type="entry name" value="t-snare proteins"/>
    <property type="match status" value="1"/>
</dbReference>
<comment type="similarity">
    <text evidence="2">Belongs to the syntaxin family.</text>
</comment>
<evidence type="ECO:0000313" key="12">
    <source>
        <dbReference type="Proteomes" id="UP000515158"/>
    </source>
</evidence>
<evidence type="ECO:0000256" key="4">
    <source>
        <dbReference type="ARBA" id="ARBA00022692"/>
    </source>
</evidence>
<dbReference type="GO" id="GO:0000139">
    <property type="term" value="C:Golgi membrane"/>
    <property type="evidence" value="ECO:0007669"/>
    <property type="project" value="UniProtKB-SubCell"/>
</dbReference>
<evidence type="ECO:0000256" key="2">
    <source>
        <dbReference type="ARBA" id="ARBA00009063"/>
    </source>
</evidence>
<dbReference type="GO" id="GO:0005484">
    <property type="term" value="F:SNAP receptor activity"/>
    <property type="evidence" value="ECO:0007669"/>
    <property type="project" value="InterPro"/>
</dbReference>
<keyword evidence="8" id="KW-0175">Coiled coil</keyword>
<evidence type="ECO:0000256" key="1">
    <source>
        <dbReference type="ARBA" id="ARBA00004409"/>
    </source>
</evidence>
<dbReference type="GO" id="GO:0006886">
    <property type="term" value="P:intracellular protein transport"/>
    <property type="evidence" value="ECO:0007669"/>
    <property type="project" value="InterPro"/>
</dbReference>
<evidence type="ECO:0000259" key="11">
    <source>
        <dbReference type="PROSITE" id="PS50192"/>
    </source>
</evidence>
<dbReference type="GO" id="GO:0006906">
    <property type="term" value="P:vesicle fusion"/>
    <property type="evidence" value="ECO:0007669"/>
    <property type="project" value="TreeGrafter"/>
</dbReference>
<dbReference type="InterPro" id="IPR010989">
    <property type="entry name" value="SNARE"/>
</dbReference>
<dbReference type="FunFam" id="1.20.5.110:FF:000081">
    <property type="entry name" value="Syntaxin 16"/>
    <property type="match status" value="1"/>
</dbReference>
<feature type="domain" description="T-SNARE coiled-coil homology" evidence="11">
    <location>
        <begin position="235"/>
        <end position="297"/>
    </location>
</feature>
<dbReference type="InterPro" id="IPR000727">
    <property type="entry name" value="T_SNARE_dom"/>
</dbReference>
<dbReference type="OrthoDB" id="10251371at2759"/>
<keyword evidence="9 10" id="KW-0472">Membrane</keyword>
<dbReference type="Gene3D" id="1.20.58.70">
    <property type="match status" value="1"/>
</dbReference>
<dbReference type="RefSeq" id="XP_034256261.1">
    <property type="nucleotide sequence ID" value="XM_034400370.1"/>
</dbReference>
<dbReference type="CDD" id="cd15845">
    <property type="entry name" value="SNARE_syntaxin16"/>
    <property type="match status" value="1"/>
</dbReference>
<evidence type="ECO:0000256" key="5">
    <source>
        <dbReference type="ARBA" id="ARBA00022927"/>
    </source>
</evidence>
<dbReference type="KEGG" id="tpal:117654157"/>
<evidence type="ECO:0000313" key="14">
    <source>
        <dbReference type="RefSeq" id="XP_034256261.1"/>
    </source>
</evidence>
<keyword evidence="12" id="KW-1185">Reference proteome</keyword>
<dbReference type="GO" id="GO:0000149">
    <property type="term" value="F:SNARE binding"/>
    <property type="evidence" value="ECO:0007669"/>
    <property type="project" value="TreeGrafter"/>
</dbReference>
<dbReference type="PROSITE" id="PS50192">
    <property type="entry name" value="T_SNARE"/>
    <property type="match status" value="1"/>
</dbReference>
<protein>
    <submittedName>
        <fullName evidence="13 14">Syntaxin-16 isoform X1</fullName>
    </submittedName>
</protein>
<evidence type="ECO:0000256" key="8">
    <source>
        <dbReference type="ARBA" id="ARBA00023054"/>
    </source>
</evidence>
<gene>
    <name evidence="13 14" type="primary">LOC117654157</name>
</gene>
<dbReference type="GO" id="GO:0031201">
    <property type="term" value="C:SNARE complex"/>
    <property type="evidence" value="ECO:0007669"/>
    <property type="project" value="TreeGrafter"/>
</dbReference>
<dbReference type="PANTHER" id="PTHR19957">
    <property type="entry name" value="SYNTAXIN"/>
    <property type="match status" value="1"/>
</dbReference>
<dbReference type="GO" id="GO:0048278">
    <property type="term" value="P:vesicle docking"/>
    <property type="evidence" value="ECO:0007669"/>
    <property type="project" value="TreeGrafter"/>
</dbReference>
<evidence type="ECO:0000256" key="7">
    <source>
        <dbReference type="ARBA" id="ARBA00023034"/>
    </source>
</evidence>
<dbReference type="GeneID" id="117654157"/>
<comment type="subcellular location">
    <subcellularLocation>
        <location evidence="1">Golgi apparatus membrane</location>
        <topology evidence="1">Single-pass type IV membrane protein</topology>
    </subcellularLocation>
</comment>
<feature type="transmembrane region" description="Helical" evidence="10">
    <location>
        <begin position="308"/>
        <end position="327"/>
    </location>
</feature>
<keyword evidence="7" id="KW-0333">Golgi apparatus</keyword>
<organism evidence="13">
    <name type="scientific">Thrips palmi</name>
    <name type="common">Melon thrips</name>
    <dbReference type="NCBI Taxonomy" id="161013"/>
    <lineage>
        <taxon>Eukaryota</taxon>
        <taxon>Metazoa</taxon>
        <taxon>Ecdysozoa</taxon>
        <taxon>Arthropoda</taxon>
        <taxon>Hexapoda</taxon>
        <taxon>Insecta</taxon>
        <taxon>Pterygota</taxon>
        <taxon>Neoptera</taxon>
        <taxon>Paraneoptera</taxon>
        <taxon>Thysanoptera</taxon>
        <taxon>Terebrantia</taxon>
        <taxon>Thripoidea</taxon>
        <taxon>Thripidae</taxon>
        <taxon>Thrips</taxon>
    </lineage>
</organism>
<keyword evidence="5" id="KW-0653">Protein transport</keyword>
<dbReference type="AlphaFoldDB" id="A0A6P9AFL5"/>
<evidence type="ECO:0000256" key="10">
    <source>
        <dbReference type="SAM" id="Phobius"/>
    </source>
</evidence>
<dbReference type="Proteomes" id="UP000515158">
    <property type="component" value="Unplaced"/>
</dbReference>
<evidence type="ECO:0000256" key="3">
    <source>
        <dbReference type="ARBA" id="ARBA00022448"/>
    </source>
</evidence>
<keyword evidence="4 10" id="KW-0812">Transmembrane</keyword>
<dbReference type="SMART" id="SM00397">
    <property type="entry name" value="t_SNARE"/>
    <property type="match status" value="1"/>
</dbReference>